<dbReference type="AlphaFoldDB" id="A0A4Z0P5E9"/>
<keyword evidence="2" id="KW-1185">Reference proteome</keyword>
<comment type="caution">
    <text evidence="1">The sequence shown here is derived from an EMBL/GenBank/DDBJ whole genome shotgun (WGS) entry which is preliminary data.</text>
</comment>
<reference evidence="1 2" key="1">
    <citation type="submission" date="2019-04" db="EMBL/GenBank/DDBJ databases">
        <authorList>
            <person name="Feng G."/>
            <person name="Zhang J."/>
            <person name="Zhu H."/>
        </authorList>
    </citation>
    <scope>NUCLEOTIDE SEQUENCE [LARGE SCALE GENOMIC DNA]</scope>
    <source>
        <strain evidence="1 2">92R-1</strain>
    </source>
</reference>
<gene>
    <name evidence="1" type="ORF">EU556_20100</name>
</gene>
<organism evidence="1 2">
    <name type="scientific">Hymenobacter fodinae</name>
    <dbReference type="NCBI Taxonomy" id="2510796"/>
    <lineage>
        <taxon>Bacteria</taxon>
        <taxon>Pseudomonadati</taxon>
        <taxon>Bacteroidota</taxon>
        <taxon>Cytophagia</taxon>
        <taxon>Cytophagales</taxon>
        <taxon>Hymenobacteraceae</taxon>
        <taxon>Hymenobacter</taxon>
    </lineage>
</organism>
<protein>
    <submittedName>
        <fullName evidence="1">Uncharacterized protein</fullName>
    </submittedName>
</protein>
<evidence type="ECO:0000313" key="2">
    <source>
        <dbReference type="Proteomes" id="UP000298337"/>
    </source>
</evidence>
<dbReference type="Proteomes" id="UP000298337">
    <property type="component" value="Unassembled WGS sequence"/>
</dbReference>
<name>A0A4Z0P5E9_9BACT</name>
<proteinExistence type="predicted"/>
<accession>A0A4Z0P5E9</accession>
<dbReference type="RefSeq" id="WP_135435919.1">
    <property type="nucleotide sequence ID" value="NZ_SRLA01000004.1"/>
</dbReference>
<dbReference type="EMBL" id="SRLA01000004">
    <property type="protein sequence ID" value="TGE05606.1"/>
    <property type="molecule type" value="Genomic_DNA"/>
</dbReference>
<evidence type="ECO:0000313" key="1">
    <source>
        <dbReference type="EMBL" id="TGE05606.1"/>
    </source>
</evidence>
<dbReference type="OrthoDB" id="9919886at2"/>
<sequence length="79" mass="8755">MTIAPSTIKPRINPVELRYLRQSVAACAVGCRYQAMQAIVVYAKLHDNMDLTDEAAYLEAEFKAAEENETQLHISAASL</sequence>